<evidence type="ECO:0000256" key="3">
    <source>
        <dbReference type="ARBA" id="ARBA00022525"/>
    </source>
</evidence>
<feature type="domain" description="CTCK" evidence="9">
    <location>
        <begin position="29"/>
        <end position="123"/>
    </location>
</feature>
<dbReference type="Gene3D" id="2.10.90.10">
    <property type="entry name" value="Cystine-knot cytokines"/>
    <property type="match status" value="1"/>
</dbReference>
<dbReference type="InterPro" id="IPR000476">
    <property type="entry name" value="Glyco_hormone"/>
</dbReference>
<organism evidence="10 11">
    <name type="scientific">Pogona vitticeps</name>
    <name type="common">central bearded dragon</name>
    <dbReference type="NCBI Taxonomy" id="103695"/>
    <lineage>
        <taxon>Eukaryota</taxon>
        <taxon>Metazoa</taxon>
        <taxon>Chordata</taxon>
        <taxon>Craniata</taxon>
        <taxon>Vertebrata</taxon>
        <taxon>Euteleostomi</taxon>
        <taxon>Lepidosauria</taxon>
        <taxon>Squamata</taxon>
        <taxon>Bifurcata</taxon>
        <taxon>Unidentata</taxon>
        <taxon>Episquamata</taxon>
        <taxon>Toxicofera</taxon>
        <taxon>Iguania</taxon>
        <taxon>Acrodonta</taxon>
        <taxon>Agamidae</taxon>
        <taxon>Amphibolurinae</taxon>
        <taxon>Pogona</taxon>
    </lineage>
</organism>
<evidence type="ECO:0000256" key="4">
    <source>
        <dbReference type="ARBA" id="ARBA00022702"/>
    </source>
</evidence>
<dbReference type="GO" id="GO:0007166">
    <property type="term" value="P:cell surface receptor signaling pathway"/>
    <property type="evidence" value="ECO:0007669"/>
    <property type="project" value="TreeGrafter"/>
</dbReference>
<protein>
    <submittedName>
        <fullName evidence="11">Glycoprotein hormone alpha-2</fullName>
    </submittedName>
</protein>
<dbReference type="InterPro" id="IPR006207">
    <property type="entry name" value="Cys_knot_C"/>
</dbReference>
<dbReference type="RefSeq" id="XP_020669795.2">
    <property type="nucleotide sequence ID" value="XM_020814136.2"/>
</dbReference>
<comment type="caution">
    <text evidence="7">Lacks conserved residue(s) required for the propagation of feature annotation.</text>
</comment>
<keyword evidence="10" id="KW-1185">Reference proteome</keyword>
<gene>
    <name evidence="11" type="primary">GPHA2</name>
</gene>
<dbReference type="CTD" id="170589"/>
<dbReference type="GO" id="GO:0005615">
    <property type="term" value="C:extracellular space"/>
    <property type="evidence" value="ECO:0007669"/>
    <property type="project" value="TreeGrafter"/>
</dbReference>
<reference evidence="11" key="1">
    <citation type="submission" date="2025-08" db="UniProtKB">
        <authorList>
            <consortium name="RefSeq"/>
        </authorList>
    </citation>
    <scope>IDENTIFICATION</scope>
</reference>
<dbReference type="InParanoid" id="A0A6J0VE58"/>
<evidence type="ECO:0000256" key="8">
    <source>
        <dbReference type="SAM" id="SignalP"/>
    </source>
</evidence>
<dbReference type="OrthoDB" id="9413153at2759"/>
<dbReference type="Proteomes" id="UP001652642">
    <property type="component" value="Chromosome 15"/>
</dbReference>
<dbReference type="AlphaFoldDB" id="A0A6J0VE58"/>
<keyword evidence="6" id="KW-0325">Glycoprotein</keyword>
<dbReference type="PROSITE" id="PS01225">
    <property type="entry name" value="CTCK_2"/>
    <property type="match status" value="1"/>
</dbReference>
<evidence type="ECO:0000256" key="5">
    <source>
        <dbReference type="ARBA" id="ARBA00023157"/>
    </source>
</evidence>
<dbReference type="GO" id="GO:0051427">
    <property type="term" value="F:hormone receptor binding"/>
    <property type="evidence" value="ECO:0007669"/>
    <property type="project" value="TreeGrafter"/>
</dbReference>
<evidence type="ECO:0000313" key="10">
    <source>
        <dbReference type="Proteomes" id="UP001652642"/>
    </source>
</evidence>
<comment type="similarity">
    <text evidence="2">Belongs to the glycoprotein hormones subunit alpha family.</text>
</comment>
<evidence type="ECO:0000256" key="6">
    <source>
        <dbReference type="ARBA" id="ARBA00023180"/>
    </source>
</evidence>
<dbReference type="PANTHER" id="PTHR31129:SF2">
    <property type="entry name" value="GLYCOPROTEIN HORMONE ALPHA-2"/>
    <property type="match status" value="1"/>
</dbReference>
<name>A0A6J0VE58_9SAUR</name>
<keyword evidence="8" id="KW-0732">Signal</keyword>
<keyword evidence="4" id="KW-0372">Hormone</keyword>
<evidence type="ECO:0000259" key="9">
    <source>
        <dbReference type="PROSITE" id="PS01225"/>
    </source>
</evidence>
<sequence>MMAASVLALVLSLLLAIACWSHEPAGIGCHLHSFNVTIKRDPGGSCHSTHTLQACVGYCESSAFPSKYSVLRASGFKHNITSVSQCCAISKMQKVKVQLRCGGSRPETMELFTAKACQCDMCRLSRY</sequence>
<evidence type="ECO:0000256" key="1">
    <source>
        <dbReference type="ARBA" id="ARBA00004613"/>
    </source>
</evidence>
<evidence type="ECO:0000313" key="11">
    <source>
        <dbReference type="RefSeq" id="XP_020669795.2"/>
    </source>
</evidence>
<comment type="subcellular location">
    <subcellularLocation>
        <location evidence="1">Secreted</location>
    </subcellularLocation>
</comment>
<proteinExistence type="inferred from homology"/>
<dbReference type="KEGG" id="pvt:110090512"/>
<dbReference type="GO" id="GO:0005179">
    <property type="term" value="F:hormone activity"/>
    <property type="evidence" value="ECO:0007669"/>
    <property type="project" value="UniProtKB-KW"/>
</dbReference>
<dbReference type="InterPro" id="IPR052680">
    <property type="entry name" value="Glyco_Hormone_Alpha"/>
</dbReference>
<feature type="signal peptide" evidence="8">
    <location>
        <begin position="1"/>
        <end position="21"/>
    </location>
</feature>
<keyword evidence="5" id="KW-1015">Disulfide bond</keyword>
<dbReference type="SUPFAM" id="SSF57501">
    <property type="entry name" value="Cystine-knot cytokines"/>
    <property type="match status" value="1"/>
</dbReference>
<dbReference type="PROSITE" id="PS50277">
    <property type="entry name" value="GLYCO_HORMONE_ALPHA_3"/>
    <property type="match status" value="1"/>
</dbReference>
<dbReference type="GeneID" id="110090512"/>
<dbReference type="InterPro" id="IPR029034">
    <property type="entry name" value="Cystine-knot_cytokine"/>
</dbReference>
<feature type="chain" id="PRO_5046372095" evidence="8">
    <location>
        <begin position="22"/>
        <end position="127"/>
    </location>
</feature>
<evidence type="ECO:0000256" key="7">
    <source>
        <dbReference type="PROSITE-ProRule" id="PRU00039"/>
    </source>
</evidence>
<evidence type="ECO:0000256" key="2">
    <source>
        <dbReference type="ARBA" id="ARBA00009128"/>
    </source>
</evidence>
<dbReference type="PANTHER" id="PTHR31129">
    <property type="entry name" value="GLYCOPROTEIN HORMONE ALPHA-2"/>
    <property type="match status" value="1"/>
</dbReference>
<accession>A0A6J0VE58</accession>
<keyword evidence="3" id="KW-0964">Secreted</keyword>